<dbReference type="Proteomes" id="UP000249986">
    <property type="component" value="Unassembled WGS sequence"/>
</dbReference>
<keyword evidence="1" id="KW-0812">Transmembrane</keyword>
<evidence type="ECO:0000313" key="2">
    <source>
        <dbReference type="EMBL" id="SQB57967.1"/>
    </source>
</evidence>
<dbReference type="EMBL" id="UAWG01000001">
    <property type="protein sequence ID" value="SQB57967.1"/>
    <property type="molecule type" value="Genomic_DNA"/>
</dbReference>
<evidence type="ECO:0000256" key="1">
    <source>
        <dbReference type="SAM" id="Phobius"/>
    </source>
</evidence>
<accession>A0A2X2Y2S8</accession>
<protein>
    <submittedName>
        <fullName evidence="2">Uncharacterized protein</fullName>
    </submittedName>
</protein>
<evidence type="ECO:0000313" key="3">
    <source>
        <dbReference type="Proteomes" id="UP000249986"/>
    </source>
</evidence>
<proteinExistence type="predicted"/>
<organism evidence="2 3">
    <name type="scientific">Clostridium perfringens</name>
    <dbReference type="NCBI Taxonomy" id="1502"/>
    <lineage>
        <taxon>Bacteria</taxon>
        <taxon>Bacillati</taxon>
        <taxon>Bacillota</taxon>
        <taxon>Clostridia</taxon>
        <taxon>Eubacteriales</taxon>
        <taxon>Clostridiaceae</taxon>
        <taxon>Clostridium</taxon>
    </lineage>
</organism>
<sequence>MKKLAFIIKNILKFWYWQDIEKSNIFIRLMNLGMALFLSFCLLVWMYGENFNIILRSFISIYGVLCFMSFWPVSYLFDEKDKVKGSTFYIFQNISVFFSIIILVVYILKNYDRVKSY</sequence>
<dbReference type="AlphaFoldDB" id="A0A2X2Y2S8"/>
<reference evidence="2 3" key="1">
    <citation type="submission" date="2018-06" db="EMBL/GenBank/DDBJ databases">
        <authorList>
            <consortium name="Pathogen Informatics"/>
            <person name="Doyle S."/>
        </authorList>
    </citation>
    <scope>NUCLEOTIDE SEQUENCE [LARGE SCALE GENOMIC DNA]</scope>
    <source>
        <strain evidence="2 3">NCTC10719</strain>
    </source>
</reference>
<feature type="transmembrane region" description="Helical" evidence="1">
    <location>
        <begin position="53"/>
        <end position="77"/>
    </location>
</feature>
<dbReference type="RefSeq" id="WP_060670061.1">
    <property type="nucleotide sequence ID" value="NZ_CABHJC010000006.1"/>
</dbReference>
<keyword evidence="1" id="KW-1133">Transmembrane helix</keyword>
<feature type="transmembrane region" description="Helical" evidence="1">
    <location>
        <begin position="89"/>
        <end position="108"/>
    </location>
</feature>
<name>A0A2X2Y2S8_CLOPF</name>
<gene>
    <name evidence="2" type="ORF">NCTC10719_00562</name>
</gene>
<feature type="transmembrane region" description="Helical" evidence="1">
    <location>
        <begin position="25"/>
        <end position="47"/>
    </location>
</feature>
<keyword evidence="1" id="KW-0472">Membrane</keyword>